<protein>
    <submittedName>
        <fullName evidence="2">Maleylpyruvate isomerase family mycothiol-dependent enzyme</fullName>
    </submittedName>
</protein>
<dbReference type="InterPro" id="IPR024344">
    <property type="entry name" value="MDMPI_metal-binding"/>
</dbReference>
<evidence type="ECO:0000313" key="2">
    <source>
        <dbReference type="EMBL" id="GAA5016132.1"/>
    </source>
</evidence>
<evidence type="ECO:0000259" key="1">
    <source>
        <dbReference type="Pfam" id="PF11716"/>
    </source>
</evidence>
<dbReference type="Gene3D" id="1.20.120.450">
    <property type="entry name" value="dinb family like domain"/>
    <property type="match status" value="1"/>
</dbReference>
<dbReference type="InterPro" id="IPR036527">
    <property type="entry name" value="SCP2_sterol-bd_dom_sf"/>
</dbReference>
<dbReference type="Gene3D" id="3.30.1050.20">
    <property type="match status" value="1"/>
</dbReference>
<organism evidence="2 3">
    <name type="scientific">Terrabacter aeriphilus</name>
    <dbReference type="NCBI Taxonomy" id="515662"/>
    <lineage>
        <taxon>Bacteria</taxon>
        <taxon>Bacillati</taxon>
        <taxon>Actinomycetota</taxon>
        <taxon>Actinomycetes</taxon>
        <taxon>Micrococcales</taxon>
        <taxon>Intrasporangiaceae</taxon>
        <taxon>Terrabacter</taxon>
    </lineage>
</organism>
<gene>
    <name evidence="2" type="ORF">GCM10023258_01410</name>
</gene>
<dbReference type="SUPFAM" id="SSF109854">
    <property type="entry name" value="DinB/YfiT-like putative metalloenzymes"/>
    <property type="match status" value="1"/>
</dbReference>
<dbReference type="RefSeq" id="WP_345505495.1">
    <property type="nucleotide sequence ID" value="NZ_BAABIW010000001.1"/>
</dbReference>
<feature type="domain" description="Mycothiol-dependent maleylpyruvate isomerase metal-binding" evidence="1">
    <location>
        <begin position="12"/>
        <end position="151"/>
    </location>
</feature>
<sequence>MKHADVTPALVEEATARLLTTVQGLDDDALAGPSLCEGWTRGHVLAHLARNADALVRVSDVALTGRPDTMYDDVATRDADIDAGAGRSASEHGTDLRDSALRLAERLEKLAAPGDRHQDVKVERTPGGFPIAVTMVPFMRLRELVYHHVDLDAGYGFADAPPEVAALFLRDAANRLAHGDEPLSLRITTDEGDEHVVGDGGTRVSGSRADVLMWLARGRTDGVAFDGPVPTLPFGG</sequence>
<dbReference type="NCBIfam" id="TIGR03083">
    <property type="entry name" value="maleylpyruvate isomerase family mycothiol-dependent enzyme"/>
    <property type="match status" value="1"/>
</dbReference>
<accession>A0ABP9J168</accession>
<dbReference type="InterPro" id="IPR017517">
    <property type="entry name" value="Maleyloyr_isom"/>
</dbReference>
<dbReference type="SUPFAM" id="SSF55718">
    <property type="entry name" value="SCP-like"/>
    <property type="match status" value="1"/>
</dbReference>
<dbReference type="EMBL" id="BAABIW010000001">
    <property type="protein sequence ID" value="GAA5016132.1"/>
    <property type="molecule type" value="Genomic_DNA"/>
</dbReference>
<reference evidence="3" key="1">
    <citation type="journal article" date="2019" name="Int. J. Syst. Evol. Microbiol.">
        <title>The Global Catalogue of Microorganisms (GCM) 10K type strain sequencing project: providing services to taxonomists for standard genome sequencing and annotation.</title>
        <authorList>
            <consortium name="The Broad Institute Genomics Platform"/>
            <consortium name="The Broad Institute Genome Sequencing Center for Infectious Disease"/>
            <person name="Wu L."/>
            <person name="Ma J."/>
        </authorList>
    </citation>
    <scope>NUCLEOTIDE SEQUENCE [LARGE SCALE GENOMIC DNA]</scope>
    <source>
        <strain evidence="3">JCM 17687</strain>
    </source>
</reference>
<comment type="caution">
    <text evidence="2">The sequence shown here is derived from an EMBL/GenBank/DDBJ whole genome shotgun (WGS) entry which is preliminary data.</text>
</comment>
<keyword evidence="3" id="KW-1185">Reference proteome</keyword>
<name>A0ABP9J168_9MICO</name>
<proteinExistence type="predicted"/>
<dbReference type="Pfam" id="PF11716">
    <property type="entry name" value="MDMPI_N"/>
    <property type="match status" value="1"/>
</dbReference>
<dbReference type="InterPro" id="IPR034660">
    <property type="entry name" value="DinB/YfiT-like"/>
</dbReference>
<dbReference type="GO" id="GO:0016853">
    <property type="term" value="F:isomerase activity"/>
    <property type="evidence" value="ECO:0007669"/>
    <property type="project" value="UniProtKB-KW"/>
</dbReference>
<keyword evidence="2" id="KW-0413">Isomerase</keyword>
<evidence type="ECO:0000313" key="3">
    <source>
        <dbReference type="Proteomes" id="UP001500427"/>
    </source>
</evidence>
<dbReference type="Proteomes" id="UP001500427">
    <property type="component" value="Unassembled WGS sequence"/>
</dbReference>